<gene>
    <name evidence="2" type="ORF">GCM10008986_11820</name>
</gene>
<dbReference type="PANTHER" id="PTHR12149">
    <property type="entry name" value="FRUCTOSAMINE 3 KINASE-RELATED PROTEIN"/>
    <property type="match status" value="1"/>
</dbReference>
<organism evidence="2 3">
    <name type="scientific">Salinibacillus aidingensis</name>
    <dbReference type="NCBI Taxonomy" id="237684"/>
    <lineage>
        <taxon>Bacteria</taxon>
        <taxon>Bacillati</taxon>
        <taxon>Bacillota</taxon>
        <taxon>Bacilli</taxon>
        <taxon>Bacillales</taxon>
        <taxon>Bacillaceae</taxon>
        <taxon>Salinibacillus</taxon>
    </lineage>
</organism>
<dbReference type="Gene3D" id="3.90.1200.10">
    <property type="match status" value="1"/>
</dbReference>
<keyword evidence="3" id="KW-1185">Reference proteome</keyword>
<evidence type="ECO:0000313" key="2">
    <source>
        <dbReference type="EMBL" id="GAA0487908.1"/>
    </source>
</evidence>
<evidence type="ECO:0000313" key="3">
    <source>
        <dbReference type="Proteomes" id="UP001500880"/>
    </source>
</evidence>
<keyword evidence="1" id="KW-0808">Transferase</keyword>
<evidence type="ECO:0000256" key="1">
    <source>
        <dbReference type="PIRNR" id="PIRNR006221"/>
    </source>
</evidence>
<dbReference type="PANTHER" id="PTHR12149:SF8">
    <property type="entry name" value="PROTEIN-RIBULOSAMINE 3-KINASE"/>
    <property type="match status" value="1"/>
</dbReference>
<dbReference type="EMBL" id="BAAADO010000002">
    <property type="protein sequence ID" value="GAA0487908.1"/>
    <property type="molecule type" value="Genomic_DNA"/>
</dbReference>
<dbReference type="RefSeq" id="WP_343838704.1">
    <property type="nucleotide sequence ID" value="NZ_BAAADO010000002.1"/>
</dbReference>
<dbReference type="InterPro" id="IPR011009">
    <property type="entry name" value="Kinase-like_dom_sf"/>
</dbReference>
<dbReference type="InterPro" id="IPR016477">
    <property type="entry name" value="Fructo-/Ketosamine-3-kinase"/>
</dbReference>
<comment type="caution">
    <text evidence="2">The sequence shown here is derived from an EMBL/GenBank/DDBJ whole genome shotgun (WGS) entry which is preliminary data.</text>
</comment>
<dbReference type="Proteomes" id="UP001500880">
    <property type="component" value="Unassembled WGS sequence"/>
</dbReference>
<reference evidence="2 3" key="1">
    <citation type="journal article" date="2019" name="Int. J. Syst. Evol. Microbiol.">
        <title>The Global Catalogue of Microorganisms (GCM) 10K type strain sequencing project: providing services to taxonomists for standard genome sequencing and annotation.</title>
        <authorList>
            <consortium name="The Broad Institute Genomics Platform"/>
            <consortium name="The Broad Institute Genome Sequencing Center for Infectious Disease"/>
            <person name="Wu L."/>
            <person name="Ma J."/>
        </authorList>
    </citation>
    <scope>NUCLEOTIDE SEQUENCE [LARGE SCALE GENOMIC DNA]</scope>
    <source>
        <strain evidence="2 3">JCM 12389</strain>
    </source>
</reference>
<dbReference type="PIRSF" id="PIRSF006221">
    <property type="entry name" value="Ketosamine-3-kinase"/>
    <property type="match status" value="1"/>
</dbReference>
<keyword evidence="1 2" id="KW-0418">Kinase</keyword>
<proteinExistence type="inferred from homology"/>
<dbReference type="Gene3D" id="3.30.200.20">
    <property type="entry name" value="Phosphorylase Kinase, domain 1"/>
    <property type="match status" value="1"/>
</dbReference>
<accession>A0ABN1B0M4</accession>
<comment type="similarity">
    <text evidence="1">Belongs to the fructosamine kinase family.</text>
</comment>
<dbReference type="Pfam" id="PF03881">
    <property type="entry name" value="Fructosamin_kin"/>
    <property type="match status" value="1"/>
</dbReference>
<dbReference type="GO" id="GO:0016301">
    <property type="term" value="F:kinase activity"/>
    <property type="evidence" value="ECO:0007669"/>
    <property type="project" value="UniProtKB-KW"/>
</dbReference>
<protein>
    <submittedName>
        <fullName evidence="2">Fructosamine kinase family protein</fullName>
    </submittedName>
</protein>
<name>A0ABN1B0M4_9BACI</name>
<sequence>MEQFFAEILQDHNLPGAVRGSKPISGGSINHAYRVETDKDSYFIKTNTGIPAHFFEVEAIGLEHIENSRTIAVPHVYGYNRPGKGETGYLILDWIEGNPSPSTAEELGRSLAGMHKTKGEAYGFKQDSFIGALPQPNDLFADWLTYYRDRRLKPQFEQGLETGRMSGSRKKKMEVLLENLDNWIPENPGSSLLHGDLWGGNWMTGPKGTPYVIDPSVLYGDHLFEMAFTEVFGGFSADFYQAYQEVLPLPDYYVDVKPLYQLYYLLVHLNLFGEGYGGSVDRILNRYIG</sequence>
<dbReference type="SUPFAM" id="SSF56112">
    <property type="entry name" value="Protein kinase-like (PK-like)"/>
    <property type="match status" value="1"/>
</dbReference>